<keyword evidence="3" id="KW-1185">Reference proteome</keyword>
<dbReference type="InterPro" id="IPR010430">
    <property type="entry name" value="DUF1028"/>
</dbReference>
<dbReference type="PANTHER" id="PTHR39328">
    <property type="entry name" value="BLL2871 PROTEIN"/>
    <property type="match status" value="1"/>
</dbReference>
<evidence type="ECO:0000313" key="2">
    <source>
        <dbReference type="EMBL" id="MFC4076095.1"/>
    </source>
</evidence>
<reference evidence="3" key="1">
    <citation type="journal article" date="2019" name="Int. J. Syst. Evol. Microbiol.">
        <title>The Global Catalogue of Microorganisms (GCM) 10K type strain sequencing project: providing services to taxonomists for standard genome sequencing and annotation.</title>
        <authorList>
            <consortium name="The Broad Institute Genomics Platform"/>
            <consortium name="The Broad Institute Genome Sequencing Center for Infectious Disease"/>
            <person name="Wu L."/>
            <person name="Ma J."/>
        </authorList>
    </citation>
    <scope>NUCLEOTIDE SEQUENCE [LARGE SCALE GENOMIC DNA]</scope>
    <source>
        <strain evidence="3">IBRC-M 10813</strain>
    </source>
</reference>
<dbReference type="InterPro" id="IPR014927">
    <property type="entry name" value="PG-bd_2"/>
</dbReference>
<dbReference type="Proteomes" id="UP001595843">
    <property type="component" value="Unassembled WGS sequence"/>
</dbReference>
<sequence>MKRSFVKEGIPSVSTFSIIAYDEAAGEWGVAVQSKFLAAGSAVPWAAAETGAIATQSFANTSFGPRGLRMLEEGLEPEAVLWELLSDDPDRQLRQVGIVDAKGRSAAFTGSDCFSWAGEITGPGFVCLGNLLAGESVLADMVASFRSSPDQPLAERLVDALVSGQQAGGDKRGMQSASLLIVKPNGGYGGFNDRAIDLRVDDHPRPLEELSRLLNLHHLYFDRPRPEDLLPLEGKLLEEVRERLHQAGYKPGDGEGYDGKTEQALKAYYLTENFEERWMSDPVIDRRVLEYMRNPSIP</sequence>
<evidence type="ECO:0000313" key="3">
    <source>
        <dbReference type="Proteomes" id="UP001595843"/>
    </source>
</evidence>
<gene>
    <name evidence="2" type="ORF">ACFOUO_04655</name>
</gene>
<dbReference type="SUPFAM" id="SSF56235">
    <property type="entry name" value="N-terminal nucleophile aminohydrolases (Ntn hydrolases)"/>
    <property type="match status" value="1"/>
</dbReference>
<feature type="domain" description="Putative peptidoglycan binding" evidence="1">
    <location>
        <begin position="220"/>
        <end position="292"/>
    </location>
</feature>
<evidence type="ECO:0000259" key="1">
    <source>
        <dbReference type="Pfam" id="PF08823"/>
    </source>
</evidence>
<protein>
    <submittedName>
        <fullName evidence="2">DUF1028 domain-containing protein</fullName>
    </submittedName>
</protein>
<accession>A0ABV8JCQ7</accession>
<dbReference type="EMBL" id="JBHSAP010000007">
    <property type="protein sequence ID" value="MFC4076095.1"/>
    <property type="molecule type" value="Genomic_DNA"/>
</dbReference>
<name>A0ABV8JCQ7_9BACL</name>
<dbReference type="Pfam" id="PF08823">
    <property type="entry name" value="PG_binding_2"/>
    <property type="match status" value="1"/>
</dbReference>
<dbReference type="Pfam" id="PF06267">
    <property type="entry name" value="DUF1028"/>
    <property type="match status" value="1"/>
</dbReference>
<organism evidence="2 3">
    <name type="scientific">Salinithrix halophila</name>
    <dbReference type="NCBI Taxonomy" id="1485204"/>
    <lineage>
        <taxon>Bacteria</taxon>
        <taxon>Bacillati</taxon>
        <taxon>Bacillota</taxon>
        <taxon>Bacilli</taxon>
        <taxon>Bacillales</taxon>
        <taxon>Thermoactinomycetaceae</taxon>
        <taxon>Salinithrix</taxon>
    </lineage>
</organism>
<proteinExistence type="predicted"/>
<dbReference type="InterPro" id="IPR029055">
    <property type="entry name" value="Ntn_hydrolases_N"/>
</dbReference>
<dbReference type="RefSeq" id="WP_380702629.1">
    <property type="nucleotide sequence ID" value="NZ_JBHSAP010000007.1"/>
</dbReference>
<comment type="caution">
    <text evidence="2">The sequence shown here is derived from an EMBL/GenBank/DDBJ whole genome shotgun (WGS) entry which is preliminary data.</text>
</comment>
<dbReference type="PANTHER" id="PTHR39328:SF1">
    <property type="entry name" value="BLL2871 PROTEIN"/>
    <property type="match status" value="1"/>
</dbReference>
<dbReference type="Gene3D" id="3.60.20.10">
    <property type="entry name" value="Glutamine Phosphoribosylpyrophosphate, subunit 1, domain 1"/>
    <property type="match status" value="1"/>
</dbReference>